<evidence type="ECO:0000256" key="4">
    <source>
        <dbReference type="ARBA" id="ARBA00022692"/>
    </source>
</evidence>
<evidence type="ECO:0000313" key="10">
    <source>
        <dbReference type="EMBL" id="KAG7301700.1"/>
    </source>
</evidence>
<sequence>MVELDLAVTSDGGKAPTEAPETGKDLTPMQQMDIALKDCKFGLFHLRLLFTALVGYVATVLVSNSSAYLLPAAECDLDMGLVHKGILNGMPYCGMMISCVVAGFLTDTFGRKMFLMIGYGGDFLFTLLSASSQTYKVLITGKFFEGFFFAMARSPTMSFTSEFCHTGIRDRMMLCQSSFGAMAQIIIAIMSWQILIRDWRLTLFDGYLVFHNWNFYLFACSLWSLSATILYGILPETPKYLLTRKKYKEARDVLTLMYTTNTGKSADTFPHRNLWKNQADLETSYTAEHPEQKSIKYQIVQGLHNMKQLYRRPLFGHLVHICCMIFFCMSMYNVIRMWFPQLSTIIEHSERGYNNVSQDLCERLDAYTAGLRETALNSTDGAVNTCSGKVSGIETYVNVIILGLVCLVPYLVSGVLVNRVGKKCLLFCAGLLTVAVVLGLRHASSKPVIVALFSTFAAISQLMIGLLQATLIELFPTSVRTLAISILMMVGRIGTLISNVAFPILLDMGCVIPFYSMAAIMCVLTALAVFLPVKKT</sequence>
<keyword evidence="11" id="KW-1185">Reference proteome</keyword>
<dbReference type="PANTHER" id="PTHR23511">
    <property type="entry name" value="SYNAPTIC VESICLE GLYCOPROTEIN 2"/>
    <property type="match status" value="1"/>
</dbReference>
<dbReference type="SUPFAM" id="SSF103473">
    <property type="entry name" value="MFS general substrate transporter"/>
    <property type="match status" value="1"/>
</dbReference>
<evidence type="ECO:0000259" key="9">
    <source>
        <dbReference type="PROSITE" id="PS50850"/>
    </source>
</evidence>
<dbReference type="Proteomes" id="UP000823941">
    <property type="component" value="Chromosome 19"/>
</dbReference>
<keyword evidence="4 8" id="KW-0812">Transmembrane</keyword>
<feature type="transmembrane region" description="Helical" evidence="8">
    <location>
        <begin position="314"/>
        <end position="335"/>
    </location>
</feature>
<dbReference type="EMBL" id="JAHIBW010000019">
    <property type="protein sequence ID" value="KAG7301700.1"/>
    <property type="molecule type" value="Genomic_DNA"/>
</dbReference>
<evidence type="ECO:0000256" key="2">
    <source>
        <dbReference type="ARBA" id="ARBA00008335"/>
    </source>
</evidence>
<dbReference type="InterPro" id="IPR036259">
    <property type="entry name" value="MFS_trans_sf"/>
</dbReference>
<feature type="domain" description="Major facilitator superfamily (MFS) profile" evidence="9">
    <location>
        <begin position="43"/>
        <end position="536"/>
    </location>
</feature>
<evidence type="ECO:0000256" key="7">
    <source>
        <dbReference type="SAM" id="MobiDB-lite"/>
    </source>
</evidence>
<feature type="transmembrane region" description="Helical" evidence="8">
    <location>
        <begin position="424"/>
        <end position="443"/>
    </location>
</feature>
<feature type="transmembrane region" description="Helical" evidence="8">
    <location>
        <begin position="173"/>
        <end position="195"/>
    </location>
</feature>
<gene>
    <name evidence="10" type="ORF">JYU34_014677</name>
</gene>
<comment type="similarity">
    <text evidence="2">Belongs to the major facilitator superfamily.</text>
</comment>
<keyword evidence="3" id="KW-0813">Transport</keyword>
<dbReference type="PANTHER" id="PTHR23511:SF36">
    <property type="entry name" value="EG:BACR7A4.13 PROTEIN-RELATED"/>
    <property type="match status" value="1"/>
</dbReference>
<keyword evidence="5 8" id="KW-1133">Transmembrane helix</keyword>
<evidence type="ECO:0000256" key="5">
    <source>
        <dbReference type="ARBA" id="ARBA00022989"/>
    </source>
</evidence>
<dbReference type="InterPro" id="IPR020846">
    <property type="entry name" value="MFS_dom"/>
</dbReference>
<feature type="transmembrane region" description="Helical" evidence="8">
    <location>
        <begin position="449"/>
        <end position="475"/>
    </location>
</feature>
<protein>
    <recommendedName>
        <fullName evidence="9">Major facilitator superfamily (MFS) profile domain-containing protein</fullName>
    </recommendedName>
</protein>
<reference evidence="10 11" key="1">
    <citation type="submission" date="2021-06" db="EMBL/GenBank/DDBJ databases">
        <title>A haploid diamondback moth (Plutella xylostella L.) genome assembly resolves 31 chromosomes and identifies a diamide resistance mutation.</title>
        <authorList>
            <person name="Ward C.M."/>
            <person name="Perry K.D."/>
            <person name="Baker G."/>
            <person name="Powis K."/>
            <person name="Heckel D.G."/>
            <person name="Baxter S.W."/>
        </authorList>
    </citation>
    <scope>NUCLEOTIDE SEQUENCE [LARGE SCALE GENOMIC DNA]</scope>
    <source>
        <strain evidence="10 11">LV</strain>
        <tissue evidence="10">Single pupa</tissue>
    </source>
</reference>
<evidence type="ECO:0000256" key="1">
    <source>
        <dbReference type="ARBA" id="ARBA00004141"/>
    </source>
</evidence>
<dbReference type="PROSITE" id="PS50850">
    <property type="entry name" value="MFS"/>
    <property type="match status" value="1"/>
</dbReference>
<comment type="caution">
    <text evidence="10">The sequence shown here is derived from an EMBL/GenBank/DDBJ whole genome shotgun (WGS) entry which is preliminary data.</text>
</comment>
<feature type="transmembrane region" description="Helical" evidence="8">
    <location>
        <begin position="89"/>
        <end position="106"/>
    </location>
</feature>
<comment type="subcellular location">
    <subcellularLocation>
        <location evidence="1">Membrane</location>
        <topology evidence="1">Multi-pass membrane protein</topology>
    </subcellularLocation>
</comment>
<feature type="transmembrane region" description="Helical" evidence="8">
    <location>
        <begin position="512"/>
        <end position="533"/>
    </location>
</feature>
<proteinExistence type="inferred from homology"/>
<feature type="transmembrane region" description="Helical" evidence="8">
    <location>
        <begin position="396"/>
        <end position="417"/>
    </location>
</feature>
<dbReference type="InterPro" id="IPR005828">
    <property type="entry name" value="MFS_sugar_transport-like"/>
</dbReference>
<evidence type="ECO:0000256" key="6">
    <source>
        <dbReference type="ARBA" id="ARBA00023136"/>
    </source>
</evidence>
<evidence type="ECO:0000256" key="8">
    <source>
        <dbReference type="SAM" id="Phobius"/>
    </source>
</evidence>
<feature type="transmembrane region" description="Helical" evidence="8">
    <location>
        <begin position="482"/>
        <end position="506"/>
    </location>
</feature>
<keyword evidence="6 8" id="KW-0472">Membrane</keyword>
<dbReference type="Pfam" id="PF00083">
    <property type="entry name" value="Sugar_tr"/>
    <property type="match status" value="2"/>
</dbReference>
<organism evidence="10 11">
    <name type="scientific">Plutella xylostella</name>
    <name type="common">Diamondback moth</name>
    <name type="synonym">Plutella maculipennis</name>
    <dbReference type="NCBI Taxonomy" id="51655"/>
    <lineage>
        <taxon>Eukaryota</taxon>
        <taxon>Metazoa</taxon>
        <taxon>Ecdysozoa</taxon>
        <taxon>Arthropoda</taxon>
        <taxon>Hexapoda</taxon>
        <taxon>Insecta</taxon>
        <taxon>Pterygota</taxon>
        <taxon>Neoptera</taxon>
        <taxon>Endopterygota</taxon>
        <taxon>Lepidoptera</taxon>
        <taxon>Glossata</taxon>
        <taxon>Ditrysia</taxon>
        <taxon>Yponomeutoidea</taxon>
        <taxon>Plutellidae</taxon>
        <taxon>Plutella</taxon>
    </lineage>
</organism>
<feature type="transmembrane region" description="Helical" evidence="8">
    <location>
        <begin position="215"/>
        <end position="234"/>
    </location>
</feature>
<evidence type="ECO:0000313" key="11">
    <source>
        <dbReference type="Proteomes" id="UP000823941"/>
    </source>
</evidence>
<feature type="region of interest" description="Disordered" evidence="7">
    <location>
        <begin position="1"/>
        <end position="24"/>
    </location>
</feature>
<feature type="transmembrane region" description="Helical" evidence="8">
    <location>
        <begin position="46"/>
        <end position="69"/>
    </location>
</feature>
<accession>A0ABQ7Q9C0</accession>
<evidence type="ECO:0000256" key="3">
    <source>
        <dbReference type="ARBA" id="ARBA00022448"/>
    </source>
</evidence>
<dbReference type="Gene3D" id="1.20.1250.20">
    <property type="entry name" value="MFS general substrate transporter like domains"/>
    <property type="match status" value="1"/>
</dbReference>
<name>A0ABQ7Q9C0_PLUXY</name>